<evidence type="ECO:0000256" key="1">
    <source>
        <dbReference type="SAM" id="SignalP"/>
    </source>
</evidence>
<protein>
    <submittedName>
        <fullName evidence="2">Type IV pilus assembly protein PilY1</fullName>
    </submittedName>
</protein>
<organism evidence="2 3">
    <name type="scientific">Myxococcus fulvus</name>
    <dbReference type="NCBI Taxonomy" id="33"/>
    <lineage>
        <taxon>Bacteria</taxon>
        <taxon>Pseudomonadati</taxon>
        <taxon>Myxococcota</taxon>
        <taxon>Myxococcia</taxon>
        <taxon>Myxococcales</taxon>
        <taxon>Cystobacterineae</taxon>
        <taxon>Myxococcaceae</taxon>
        <taxon>Myxococcus</taxon>
    </lineage>
</organism>
<dbReference type="Proteomes" id="UP000183760">
    <property type="component" value="Unassembled WGS sequence"/>
</dbReference>
<keyword evidence="3" id="KW-1185">Reference proteome</keyword>
<evidence type="ECO:0000313" key="3">
    <source>
        <dbReference type="Proteomes" id="UP000183760"/>
    </source>
</evidence>
<dbReference type="EMBL" id="FOIB01000007">
    <property type="protein sequence ID" value="SEU24941.1"/>
    <property type="molecule type" value="Genomic_DNA"/>
</dbReference>
<sequence>MTRQSRPLPRWMALGCLLSLAATSAHADPASLALLPPRIESTAQSAEQVPSRGTSVLGVTASDPQGSPLTFTWTSTEGALAPPVHGATTSEVTWTAPDCLPPDSAPVKVAVTNALGLTSEVAFTFNVGGDLSLDYQKPFAVSQFSELDSVTVSPTSLQLTAKSLPLSAERIVFEQPVSLSLQLVRKNAGASHTLGWMYRDELVARGYVGPNDELLDTNSNGIADLHEDLYNLAPPTGPQARPYIGMWPRCPRSFLSGSFLYSEPGLAMNAACQATFRRETLADARPGQGNVRLLAEVVGRGLPDGNPNGFSDLGRYPRIPNLLEPALPENNFLGLGRLAFLITDDDEDAVTYTNMGPVQDMRLTAPDGIPDYDVSAYTAEGVLRPQNPDPGITPRDRKVTLGPIDAHREVVFFLVTYFEGIHEPLDEGLTFPCLRKAANGRCELFLQTPVSVFFSKASWNMDMDVRGTSPAAEFNTGCAYRDTCNRAAPNNSGGSCALPGTTQRLCGWLDVQALTMLRQPEYGNIFLPPERLFVPASSNGAMPHLVLASSPIYPQRWLMGWEDLNGGGDRDFANVVVQLQADPAGVARTAPLDALPPDLDPRCIISRVRMAKSDSVGPYCPSASETSINYAITPECSICSGGTCVPNPTPTWLHPALTPGVSEAVMNVGVFGGRSLCWRVALGTRDFRCQPEVINVDIGYELTRLP</sequence>
<name>A0ABY1CMU1_MYXFU</name>
<gene>
    <name evidence="2" type="ORF">SAMN05443572_10719</name>
</gene>
<accession>A0ABY1CMU1</accession>
<feature type="chain" id="PRO_5047271504" evidence="1">
    <location>
        <begin position="28"/>
        <end position="706"/>
    </location>
</feature>
<reference evidence="2 3" key="1">
    <citation type="submission" date="2016-10" db="EMBL/GenBank/DDBJ databases">
        <authorList>
            <person name="Varghese N."/>
            <person name="Submissions S."/>
        </authorList>
    </citation>
    <scope>NUCLEOTIDE SEQUENCE [LARGE SCALE GENOMIC DNA]</scope>
    <source>
        <strain evidence="2 3">DSM 16525</strain>
    </source>
</reference>
<keyword evidence="1" id="KW-0732">Signal</keyword>
<comment type="caution">
    <text evidence="2">The sequence shown here is derived from an EMBL/GenBank/DDBJ whole genome shotgun (WGS) entry which is preliminary data.</text>
</comment>
<feature type="signal peptide" evidence="1">
    <location>
        <begin position="1"/>
        <end position="27"/>
    </location>
</feature>
<proteinExistence type="predicted"/>
<evidence type="ECO:0000313" key="2">
    <source>
        <dbReference type="EMBL" id="SEU24941.1"/>
    </source>
</evidence>